<dbReference type="GO" id="GO:0019556">
    <property type="term" value="P:L-histidine catabolic process to glutamate and formamide"/>
    <property type="evidence" value="ECO:0007669"/>
    <property type="project" value="UniProtKB-UniRule"/>
</dbReference>
<evidence type="ECO:0000256" key="2">
    <source>
        <dbReference type="ARBA" id="ARBA00022723"/>
    </source>
</evidence>
<feature type="binding site" evidence="7">
    <location>
        <position position="250"/>
    </location>
    <ligand>
        <name>Zn(2+)</name>
        <dbReference type="ChEBI" id="CHEBI:29105"/>
    </ligand>
</feature>
<name>A0A931GYU4_9BACT</name>
<dbReference type="Gene3D" id="2.30.40.10">
    <property type="entry name" value="Urease, subunit C, domain 1"/>
    <property type="match status" value="1"/>
</dbReference>
<evidence type="ECO:0000256" key="7">
    <source>
        <dbReference type="HAMAP-Rule" id="MF_00372"/>
    </source>
</evidence>
<feature type="binding site" evidence="7">
    <location>
        <position position="151"/>
    </location>
    <ligand>
        <name>4-imidazolone-5-propanoate</name>
        <dbReference type="ChEBI" id="CHEBI:77893"/>
    </ligand>
</feature>
<feature type="binding site" evidence="7">
    <location>
        <position position="185"/>
    </location>
    <ligand>
        <name>4-imidazolone-5-propanoate</name>
        <dbReference type="ChEBI" id="CHEBI:77893"/>
    </ligand>
</feature>
<dbReference type="InterPro" id="IPR032466">
    <property type="entry name" value="Metal_Hydrolase"/>
</dbReference>
<comment type="subcellular location">
    <subcellularLocation>
        <location evidence="7">Cytoplasm</location>
    </subcellularLocation>
</comment>
<accession>A0A931GYU4</accession>
<comment type="function">
    <text evidence="7">Catalyzes the hydrolytic cleavage of the carbon-nitrogen bond in imidazolone-5-propanoate to yield N-formimidoyl-L-glutamate. It is the third step in the universal histidine degradation pathway.</text>
</comment>
<comment type="pathway">
    <text evidence="7">Amino-acid degradation; L-histidine degradation into L-glutamate; N-formimidoyl-L-glutamate from L-histidine: step 3/3.</text>
</comment>
<comment type="similarity">
    <text evidence="7">Belongs to the metallo-dependent hydrolases superfamily. HutI family.</text>
</comment>
<feature type="binding site" evidence="7">
    <location>
        <position position="253"/>
    </location>
    <ligand>
        <name>4-imidazolone-5-propanoate</name>
        <dbReference type="ChEBI" id="CHEBI:77893"/>
    </ligand>
</feature>
<dbReference type="GO" id="GO:0005737">
    <property type="term" value="C:cytoplasm"/>
    <property type="evidence" value="ECO:0007669"/>
    <property type="project" value="UniProtKB-SubCell"/>
</dbReference>
<keyword evidence="2 7" id="KW-0479">Metal-binding</keyword>
<dbReference type="PANTHER" id="PTHR42752:SF1">
    <property type="entry name" value="IMIDAZOLONEPROPIONASE-RELATED"/>
    <property type="match status" value="1"/>
</dbReference>
<feature type="binding site" evidence="7">
    <location>
        <position position="250"/>
    </location>
    <ligand>
        <name>Fe(3+)</name>
        <dbReference type="ChEBI" id="CHEBI:29034"/>
    </ligand>
</feature>
<dbReference type="GO" id="GO:0008270">
    <property type="term" value="F:zinc ion binding"/>
    <property type="evidence" value="ECO:0007669"/>
    <property type="project" value="UniProtKB-UniRule"/>
</dbReference>
<dbReference type="InterPro" id="IPR011059">
    <property type="entry name" value="Metal-dep_hydrolase_composite"/>
</dbReference>
<gene>
    <name evidence="7" type="primary">hutI</name>
    <name evidence="9" type="ORF">I5907_16375</name>
</gene>
<dbReference type="AlphaFoldDB" id="A0A931GYU4"/>
<dbReference type="GO" id="GO:0050480">
    <property type="term" value="F:imidazolonepropionase activity"/>
    <property type="evidence" value="ECO:0007669"/>
    <property type="project" value="UniProtKB-UniRule"/>
</dbReference>
<feature type="binding site" evidence="7">
    <location>
        <position position="79"/>
    </location>
    <ligand>
        <name>Fe(3+)</name>
        <dbReference type="ChEBI" id="CHEBI:29034"/>
    </ligand>
</feature>
<evidence type="ECO:0000256" key="6">
    <source>
        <dbReference type="ARBA" id="ARBA00023004"/>
    </source>
</evidence>
<feature type="binding site" evidence="7">
    <location>
        <position position="81"/>
    </location>
    <ligand>
        <name>Fe(3+)</name>
        <dbReference type="ChEBI" id="CHEBI:29034"/>
    </ligand>
</feature>
<feature type="domain" description="Amidohydrolase-related" evidence="8">
    <location>
        <begin position="70"/>
        <end position="412"/>
    </location>
</feature>
<evidence type="ECO:0000256" key="5">
    <source>
        <dbReference type="ARBA" id="ARBA00022833"/>
    </source>
</evidence>
<protein>
    <recommendedName>
        <fullName evidence="1 7">Imidazolonepropionase</fullName>
        <ecNumber evidence="1 7">3.5.2.7</ecNumber>
    </recommendedName>
    <alternativeName>
        <fullName evidence="7">Imidazolone-5-propionate hydrolase</fullName>
    </alternativeName>
</protein>
<evidence type="ECO:0000256" key="4">
    <source>
        <dbReference type="ARBA" id="ARBA00022808"/>
    </source>
</evidence>
<dbReference type="NCBIfam" id="TIGR01224">
    <property type="entry name" value="hutI"/>
    <property type="match status" value="1"/>
</dbReference>
<dbReference type="GO" id="GO:0005506">
    <property type="term" value="F:iron ion binding"/>
    <property type="evidence" value="ECO:0007669"/>
    <property type="project" value="UniProtKB-UniRule"/>
</dbReference>
<dbReference type="EC" id="3.5.2.7" evidence="1 7"/>
<organism evidence="9 10">
    <name type="scientific">Panacibacter microcysteis</name>
    <dbReference type="NCBI Taxonomy" id="2793269"/>
    <lineage>
        <taxon>Bacteria</taxon>
        <taxon>Pseudomonadati</taxon>
        <taxon>Bacteroidota</taxon>
        <taxon>Chitinophagia</taxon>
        <taxon>Chitinophagales</taxon>
        <taxon>Chitinophagaceae</taxon>
        <taxon>Panacibacter</taxon>
    </lineage>
</organism>
<reference evidence="9" key="1">
    <citation type="submission" date="2020-11" db="EMBL/GenBank/DDBJ databases">
        <title>Bacterial whole genome sequence for Panacibacter sp. DH6.</title>
        <authorList>
            <person name="Le V."/>
            <person name="Ko S."/>
            <person name="Ahn C.-Y."/>
            <person name="Oh H.-M."/>
        </authorList>
    </citation>
    <scope>NUCLEOTIDE SEQUENCE</scope>
    <source>
        <strain evidence="9">DH6</strain>
    </source>
</reference>
<feature type="binding site" evidence="7">
    <location>
        <position position="329"/>
    </location>
    <ligand>
        <name>4-imidazolone-5-propanoate</name>
        <dbReference type="ChEBI" id="CHEBI:77893"/>
    </ligand>
</feature>
<feature type="binding site" evidence="7">
    <location>
        <position position="81"/>
    </location>
    <ligand>
        <name>Zn(2+)</name>
        <dbReference type="ChEBI" id="CHEBI:29105"/>
    </ligand>
</feature>
<feature type="binding site" evidence="7">
    <location>
        <position position="88"/>
    </location>
    <ligand>
        <name>4-imidazolone-5-propanoate</name>
        <dbReference type="ChEBI" id="CHEBI:77893"/>
    </ligand>
</feature>
<dbReference type="PANTHER" id="PTHR42752">
    <property type="entry name" value="IMIDAZOLONEPROPIONASE"/>
    <property type="match status" value="1"/>
</dbReference>
<dbReference type="SUPFAM" id="SSF51556">
    <property type="entry name" value="Metallo-dependent hydrolases"/>
    <property type="match status" value="1"/>
</dbReference>
<keyword evidence="10" id="KW-1185">Reference proteome</keyword>
<dbReference type="Proteomes" id="UP000628448">
    <property type="component" value="Unassembled WGS sequence"/>
</dbReference>
<evidence type="ECO:0000256" key="3">
    <source>
        <dbReference type="ARBA" id="ARBA00022801"/>
    </source>
</evidence>
<keyword evidence="7" id="KW-0963">Cytoplasm</keyword>
<dbReference type="Gene3D" id="3.20.20.140">
    <property type="entry name" value="Metal-dependent hydrolases"/>
    <property type="match status" value="1"/>
</dbReference>
<comment type="cofactor">
    <cofactor evidence="7">
        <name>Zn(2+)</name>
        <dbReference type="ChEBI" id="CHEBI:29105"/>
    </cofactor>
    <cofactor evidence="7">
        <name>Fe(3+)</name>
        <dbReference type="ChEBI" id="CHEBI:29034"/>
    </cofactor>
    <text evidence="7">Binds 1 zinc or iron ion per subunit.</text>
</comment>
<evidence type="ECO:0000256" key="1">
    <source>
        <dbReference type="ARBA" id="ARBA00012864"/>
    </source>
</evidence>
<dbReference type="Pfam" id="PF01979">
    <property type="entry name" value="Amidohydro_1"/>
    <property type="match status" value="1"/>
</dbReference>
<dbReference type="InterPro" id="IPR006680">
    <property type="entry name" value="Amidohydro-rel"/>
</dbReference>
<dbReference type="RefSeq" id="WP_196991884.1">
    <property type="nucleotide sequence ID" value="NZ_JADWYR010000002.1"/>
</dbReference>
<evidence type="ECO:0000313" key="9">
    <source>
        <dbReference type="EMBL" id="MBG9377817.1"/>
    </source>
</evidence>
<feature type="binding site" evidence="7">
    <location>
        <position position="326"/>
    </location>
    <ligand>
        <name>N-formimidoyl-L-glutamate</name>
        <dbReference type="ChEBI" id="CHEBI:58928"/>
    </ligand>
</feature>
<evidence type="ECO:0000259" key="8">
    <source>
        <dbReference type="Pfam" id="PF01979"/>
    </source>
</evidence>
<feature type="binding site" evidence="7">
    <location>
        <position position="328"/>
    </location>
    <ligand>
        <name>N-formimidoyl-L-glutamate</name>
        <dbReference type="ChEBI" id="CHEBI:58928"/>
    </ligand>
</feature>
<dbReference type="FunFam" id="3.20.20.140:FF:000007">
    <property type="entry name" value="Imidazolonepropionase"/>
    <property type="match status" value="1"/>
</dbReference>
<keyword evidence="4 7" id="KW-0369">Histidine metabolism</keyword>
<keyword evidence="5 7" id="KW-0862">Zinc</keyword>
<proteinExistence type="inferred from homology"/>
<comment type="caution">
    <text evidence="9">The sequence shown here is derived from an EMBL/GenBank/DDBJ whole genome shotgun (WGS) entry which is preliminary data.</text>
</comment>
<comment type="catalytic activity">
    <reaction evidence="7">
        <text>4-imidazolone-5-propanoate + H2O = N-formimidoyl-L-glutamate</text>
        <dbReference type="Rhea" id="RHEA:23660"/>
        <dbReference type="ChEBI" id="CHEBI:15377"/>
        <dbReference type="ChEBI" id="CHEBI:58928"/>
        <dbReference type="ChEBI" id="CHEBI:77893"/>
        <dbReference type="EC" id="3.5.2.7"/>
    </reaction>
</comment>
<feature type="binding site" evidence="7">
    <location>
        <position position="151"/>
    </location>
    <ligand>
        <name>N-formimidoyl-L-glutamate</name>
        <dbReference type="ChEBI" id="CHEBI:58928"/>
    </ligand>
</feature>
<keyword evidence="3 7" id="KW-0378">Hydrolase</keyword>
<sequence>MQQLIINIGCLAGIQQNNTILRGAALATIQTITNAFLLVENGCIKQFGSMIEIELQQYTSAEIVDANGATILPAWCDSHTHLVFAASREEEFVDKLKGKTYAEIAAKGGGILNSAAKLQNVSENELYEKAAMRLSELIKLGTGAVEIKSGYGLTVAAELKMLRVIKRLKETFAQIPVKATFLGAHAFPAEFKNDHEGYIDLIINEMLPGIAKENLADYIDVFCEQGFFSVDEMIRVCNAGADYGLKPKLHVNQLNSIGGIQAAVELKAVSVDHLETMTDNDVQVLANSNTIGTLLPTAAFFLRMQYQPARQLIDSGCAIALASDFNPGSSPSGNMNFVVALSCIQMKMLPAEAINAATQNAAFAMEVQNEMGSITAGKKANLIFTKPITSIDYLPYAFGSDLIDRVMIAGSFV</sequence>
<dbReference type="EMBL" id="JADWYR010000002">
    <property type="protein sequence ID" value="MBG9377817.1"/>
    <property type="molecule type" value="Genomic_DNA"/>
</dbReference>
<feature type="binding site" evidence="7">
    <location>
        <position position="324"/>
    </location>
    <ligand>
        <name>Zn(2+)</name>
        <dbReference type="ChEBI" id="CHEBI:29105"/>
    </ligand>
</feature>
<feature type="binding site" evidence="7">
    <location>
        <position position="324"/>
    </location>
    <ligand>
        <name>Fe(3+)</name>
        <dbReference type="ChEBI" id="CHEBI:29034"/>
    </ligand>
</feature>
<evidence type="ECO:0000313" key="10">
    <source>
        <dbReference type="Proteomes" id="UP000628448"/>
    </source>
</evidence>
<dbReference type="HAMAP" id="MF_00372">
    <property type="entry name" value="HutI"/>
    <property type="match status" value="1"/>
</dbReference>
<dbReference type="InterPro" id="IPR005920">
    <property type="entry name" value="HutI"/>
</dbReference>
<feature type="binding site" evidence="7">
    <location>
        <position position="79"/>
    </location>
    <ligand>
        <name>Zn(2+)</name>
        <dbReference type="ChEBI" id="CHEBI:29105"/>
    </ligand>
</feature>
<dbReference type="SUPFAM" id="SSF51338">
    <property type="entry name" value="Composite domain of metallo-dependent hydrolases"/>
    <property type="match status" value="1"/>
</dbReference>
<keyword evidence="6 7" id="KW-0408">Iron</keyword>